<dbReference type="AlphaFoldDB" id="A0A974XJ98"/>
<dbReference type="CDD" id="cd04301">
    <property type="entry name" value="NAT_SF"/>
    <property type="match status" value="1"/>
</dbReference>
<dbReference type="KEGG" id="scyp:JYB88_14545"/>
<evidence type="ECO:0000256" key="1">
    <source>
        <dbReference type="ARBA" id="ARBA00022679"/>
    </source>
</evidence>
<gene>
    <name evidence="4" type="ORF">JYB88_14545</name>
</gene>
<dbReference type="GO" id="GO:0016747">
    <property type="term" value="F:acyltransferase activity, transferring groups other than amino-acyl groups"/>
    <property type="evidence" value="ECO:0007669"/>
    <property type="project" value="InterPro"/>
</dbReference>
<dbReference type="SUPFAM" id="SSF55729">
    <property type="entry name" value="Acyl-CoA N-acyltransferases (Nat)"/>
    <property type="match status" value="1"/>
</dbReference>
<sequence length="158" mass="17509">MLIRNAVTADTQALAGLVTSLAGYFQDDPSQPLPAWFSDTLTPDAFNARLSSDKQLNLVVEIDGSIAAYLSLQRPDYLYHLFVADAFHGRGLARQLWQRAMALCPAERYLVRSSLYAVPVYQKLGFVSHGEVGHRDGISYQPMEFFSLKPAGQQPQSS</sequence>
<dbReference type="InterPro" id="IPR016181">
    <property type="entry name" value="Acyl_CoA_acyltransferase"/>
</dbReference>
<keyword evidence="2" id="KW-0012">Acyltransferase</keyword>
<dbReference type="PANTHER" id="PTHR43877">
    <property type="entry name" value="AMINOALKYLPHOSPHONATE N-ACETYLTRANSFERASE-RELATED-RELATED"/>
    <property type="match status" value="1"/>
</dbReference>
<protein>
    <submittedName>
        <fullName evidence="4">GNAT family N-acetyltransferase</fullName>
    </submittedName>
</protein>
<accession>A0A974XJ98</accession>
<reference evidence="4 5" key="1">
    <citation type="submission" date="2021-03" db="EMBL/GenBank/DDBJ databases">
        <title>Novel species identification of genus Shewanella.</title>
        <authorList>
            <person name="Liu G."/>
            <person name="Zhang Q."/>
        </authorList>
    </citation>
    <scope>NUCLEOTIDE SEQUENCE [LARGE SCALE GENOMIC DNA]</scope>
    <source>
        <strain evidence="4 5">FJAT-53726</strain>
    </source>
</reference>
<dbReference type="EMBL" id="CP071504">
    <property type="protein sequence ID" value="QSX29410.1"/>
    <property type="molecule type" value="Genomic_DNA"/>
</dbReference>
<dbReference type="RefSeq" id="WP_207320754.1">
    <property type="nucleotide sequence ID" value="NZ_CP071501.1"/>
</dbReference>
<dbReference type="Proteomes" id="UP000663281">
    <property type="component" value="Chromosome"/>
</dbReference>
<dbReference type="Pfam" id="PF13673">
    <property type="entry name" value="Acetyltransf_10"/>
    <property type="match status" value="1"/>
</dbReference>
<dbReference type="InterPro" id="IPR000182">
    <property type="entry name" value="GNAT_dom"/>
</dbReference>
<organism evidence="4 5">
    <name type="scientific">Shewanella cyperi</name>
    <dbReference type="NCBI Taxonomy" id="2814292"/>
    <lineage>
        <taxon>Bacteria</taxon>
        <taxon>Pseudomonadati</taxon>
        <taxon>Pseudomonadota</taxon>
        <taxon>Gammaproteobacteria</taxon>
        <taxon>Alteromonadales</taxon>
        <taxon>Shewanellaceae</taxon>
        <taxon>Shewanella</taxon>
    </lineage>
</organism>
<dbReference type="Gene3D" id="3.40.630.30">
    <property type="match status" value="1"/>
</dbReference>
<dbReference type="PROSITE" id="PS51186">
    <property type="entry name" value="GNAT"/>
    <property type="match status" value="1"/>
</dbReference>
<evidence type="ECO:0000313" key="4">
    <source>
        <dbReference type="EMBL" id="QSX29410.1"/>
    </source>
</evidence>
<keyword evidence="5" id="KW-1185">Reference proteome</keyword>
<evidence type="ECO:0000256" key="2">
    <source>
        <dbReference type="ARBA" id="ARBA00023315"/>
    </source>
</evidence>
<evidence type="ECO:0000259" key="3">
    <source>
        <dbReference type="PROSITE" id="PS51186"/>
    </source>
</evidence>
<name>A0A974XJ98_9GAMM</name>
<dbReference type="InterPro" id="IPR050832">
    <property type="entry name" value="Bact_Acetyltransf"/>
</dbReference>
<evidence type="ECO:0000313" key="5">
    <source>
        <dbReference type="Proteomes" id="UP000663281"/>
    </source>
</evidence>
<keyword evidence="1" id="KW-0808">Transferase</keyword>
<feature type="domain" description="N-acetyltransferase" evidence="3">
    <location>
        <begin position="1"/>
        <end position="152"/>
    </location>
</feature>
<proteinExistence type="predicted"/>